<dbReference type="HOGENOM" id="CLU_114569_0_0_3"/>
<dbReference type="EMBL" id="BX569692">
    <property type="protein sequence ID" value="CAE07649.1"/>
    <property type="molecule type" value="Genomic_DNA"/>
</dbReference>
<dbReference type="Gene3D" id="3.30.428.10">
    <property type="entry name" value="HIT-like"/>
    <property type="match status" value="1"/>
</dbReference>
<dbReference type="InterPro" id="IPR011146">
    <property type="entry name" value="HIT-like"/>
</dbReference>
<feature type="domain" description="HIT" evidence="2">
    <location>
        <begin position="105"/>
        <end position="125"/>
    </location>
</feature>
<organism evidence="3 4">
    <name type="scientific">Parasynechococcus marenigrum (strain WH8102)</name>
    <dbReference type="NCBI Taxonomy" id="84588"/>
    <lineage>
        <taxon>Bacteria</taxon>
        <taxon>Bacillati</taxon>
        <taxon>Cyanobacteriota</taxon>
        <taxon>Cyanophyceae</taxon>
        <taxon>Synechococcales</taxon>
        <taxon>Prochlorococcaceae</taxon>
        <taxon>Parasynechococcus</taxon>
        <taxon>Parasynechococcus marenigrum</taxon>
    </lineage>
</organism>
<evidence type="ECO:0000259" key="2">
    <source>
        <dbReference type="PROSITE" id="PS51084"/>
    </source>
</evidence>
<evidence type="ECO:0000313" key="3">
    <source>
        <dbReference type="EMBL" id="CAE07649.1"/>
    </source>
</evidence>
<sequence>MAAVWPSADPDLPLMTETCGICHLHQDPPSRERYEISRTDLWVLRHHPDPAPLPGWLLLDSLRHCGGPLAFEPREAESWGLAVRDASQMVQQITGCDRVYAIAFGEGAPHLHLHLIPRFADDPATSAWLVADHYRAVQACQREASPAAQVQEMVELARCISGSRSIC</sequence>
<evidence type="ECO:0000313" key="4">
    <source>
        <dbReference type="Proteomes" id="UP000001422"/>
    </source>
</evidence>
<dbReference type="AlphaFoldDB" id="Q7U752"/>
<reference evidence="3 4" key="1">
    <citation type="journal article" date="2003" name="Nature">
        <title>The genome of a motile marine Synechococcus.</title>
        <authorList>
            <person name="Palenik B."/>
            <person name="Brahamsha B."/>
            <person name="Larimer F."/>
            <person name="Land M."/>
            <person name="Hauser L."/>
            <person name="Chain P."/>
            <person name="Lamerdin J."/>
            <person name="Regala W."/>
            <person name="Allen E.A."/>
            <person name="McCarren J."/>
            <person name="Paulsen I."/>
            <person name="Dufresne A."/>
            <person name="Partensky F."/>
            <person name="Webb E."/>
            <person name="Waterbury J."/>
        </authorList>
    </citation>
    <scope>NUCLEOTIDE SEQUENCE [LARGE SCALE GENOMIC DNA]</scope>
    <source>
        <strain evidence="3 4">WH8102</strain>
    </source>
</reference>
<dbReference type="KEGG" id="syw:SYNW1134"/>
<dbReference type="GO" id="GO:0003824">
    <property type="term" value="F:catalytic activity"/>
    <property type="evidence" value="ECO:0007669"/>
    <property type="project" value="InterPro"/>
</dbReference>
<dbReference type="Proteomes" id="UP000001422">
    <property type="component" value="Chromosome"/>
</dbReference>
<dbReference type="eggNOG" id="COG0537">
    <property type="taxonomic scope" value="Bacteria"/>
</dbReference>
<feature type="short sequence motif" description="Histidine triad motif" evidence="1">
    <location>
        <begin position="110"/>
        <end position="114"/>
    </location>
</feature>
<gene>
    <name evidence="3" type="ordered locus">SYNW1134</name>
</gene>
<keyword evidence="4" id="KW-1185">Reference proteome</keyword>
<dbReference type="STRING" id="84588.SYNW1134"/>
<protein>
    <recommendedName>
        <fullName evidence="2">HIT domain-containing protein</fullName>
    </recommendedName>
</protein>
<dbReference type="PROSITE" id="PS51084">
    <property type="entry name" value="HIT_2"/>
    <property type="match status" value="1"/>
</dbReference>
<dbReference type="InterPro" id="IPR036265">
    <property type="entry name" value="HIT-like_sf"/>
</dbReference>
<proteinExistence type="predicted"/>
<accession>Q7U752</accession>
<name>Q7U752_PARMW</name>
<evidence type="ECO:0000256" key="1">
    <source>
        <dbReference type="PROSITE-ProRule" id="PRU00464"/>
    </source>
</evidence>
<dbReference type="SUPFAM" id="SSF54197">
    <property type="entry name" value="HIT-like"/>
    <property type="match status" value="1"/>
</dbReference>